<gene>
    <name evidence="3" type="ORF">SAMN05661093_02551</name>
</gene>
<organism evidence="3 4">
    <name type="scientific">Kibdelosporangium aridum</name>
    <dbReference type="NCBI Taxonomy" id="2030"/>
    <lineage>
        <taxon>Bacteria</taxon>
        <taxon>Bacillati</taxon>
        <taxon>Actinomycetota</taxon>
        <taxon>Actinomycetes</taxon>
        <taxon>Pseudonocardiales</taxon>
        <taxon>Pseudonocardiaceae</taxon>
        <taxon>Kibdelosporangium</taxon>
    </lineage>
</organism>
<keyword evidence="2" id="KW-0812">Transmembrane</keyword>
<proteinExistence type="predicted"/>
<dbReference type="EMBL" id="FWXV01000002">
    <property type="protein sequence ID" value="SMC89458.1"/>
    <property type="molecule type" value="Genomic_DNA"/>
</dbReference>
<keyword evidence="2" id="KW-0472">Membrane</keyword>
<keyword evidence="2" id="KW-1133">Transmembrane helix</keyword>
<feature type="compositionally biased region" description="Pro residues" evidence="1">
    <location>
        <begin position="116"/>
        <end position="134"/>
    </location>
</feature>
<evidence type="ECO:0000256" key="1">
    <source>
        <dbReference type="SAM" id="MobiDB-lite"/>
    </source>
</evidence>
<evidence type="ECO:0000256" key="2">
    <source>
        <dbReference type="SAM" id="Phobius"/>
    </source>
</evidence>
<feature type="transmembrane region" description="Helical" evidence="2">
    <location>
        <begin position="88"/>
        <end position="106"/>
    </location>
</feature>
<name>A0A1Y5XEF0_KIBAR</name>
<feature type="compositionally biased region" description="Low complexity" evidence="1">
    <location>
        <begin position="135"/>
        <end position="144"/>
    </location>
</feature>
<reference evidence="3 4" key="1">
    <citation type="submission" date="2017-04" db="EMBL/GenBank/DDBJ databases">
        <authorList>
            <person name="Afonso C.L."/>
            <person name="Miller P.J."/>
            <person name="Scott M.A."/>
            <person name="Spackman E."/>
            <person name="Goraichik I."/>
            <person name="Dimitrov K.M."/>
            <person name="Suarez D.L."/>
            <person name="Swayne D.E."/>
        </authorList>
    </citation>
    <scope>NUCLEOTIDE SEQUENCE [LARGE SCALE GENOMIC DNA]</scope>
    <source>
        <strain evidence="3 4">DSM 43828</strain>
    </source>
</reference>
<protein>
    <submittedName>
        <fullName evidence="3">Uncharacterized protein</fullName>
    </submittedName>
</protein>
<keyword evidence="4" id="KW-1185">Reference proteome</keyword>
<accession>A0A1Y5XEF0</accession>
<feature type="transmembrane region" description="Helical" evidence="2">
    <location>
        <begin position="6"/>
        <end position="37"/>
    </location>
</feature>
<evidence type="ECO:0000313" key="3">
    <source>
        <dbReference type="EMBL" id="SMC89458.1"/>
    </source>
</evidence>
<dbReference type="Proteomes" id="UP000192674">
    <property type="component" value="Unassembled WGS sequence"/>
</dbReference>
<sequence>MTLGILGLLLGVACVLGANVLSLIPALVAIAGGIMVFTRQRAGAILLAVSSGLVLLLTVLGVVRELANVRLNLGYRINLELEDDWMDLLRLVLAIAVLVFSLIPQTTQALTGSQPMPRPGPPGPQPPGYPPQPPGYQQRPPTWR</sequence>
<evidence type="ECO:0000313" key="4">
    <source>
        <dbReference type="Proteomes" id="UP000192674"/>
    </source>
</evidence>
<feature type="transmembrane region" description="Helical" evidence="2">
    <location>
        <begin position="44"/>
        <end position="63"/>
    </location>
</feature>
<dbReference type="AlphaFoldDB" id="A0A1Y5XEF0"/>
<feature type="region of interest" description="Disordered" evidence="1">
    <location>
        <begin position="109"/>
        <end position="144"/>
    </location>
</feature>